<comment type="caution">
    <text evidence="1">The sequence shown here is derived from an EMBL/GenBank/DDBJ whole genome shotgun (WGS) entry which is preliminary data.</text>
</comment>
<dbReference type="EMBL" id="LCWF01000086">
    <property type="protein sequence ID" value="KKY21350.1"/>
    <property type="molecule type" value="Genomic_DNA"/>
</dbReference>
<reference evidence="1 2" key="1">
    <citation type="submission" date="2015-05" db="EMBL/GenBank/DDBJ databases">
        <title>Distinctive expansion of gene families associated with plant cell wall degradation and secondary metabolism in the genomes of grapevine trunk pathogens.</title>
        <authorList>
            <person name="Lawrence D.P."/>
            <person name="Travadon R."/>
            <person name="Rolshausen P.E."/>
            <person name="Baumgartner K."/>
        </authorList>
    </citation>
    <scope>NUCLEOTIDE SEQUENCE [LARGE SCALE GENOMIC DNA]</scope>
    <source>
        <strain evidence="1">UCRPC4</strain>
    </source>
</reference>
<evidence type="ECO:0000313" key="2">
    <source>
        <dbReference type="Proteomes" id="UP000053317"/>
    </source>
</evidence>
<reference evidence="1 2" key="2">
    <citation type="submission" date="2015-05" db="EMBL/GenBank/DDBJ databases">
        <authorList>
            <person name="Morales-Cruz A."/>
            <person name="Amrine K.C."/>
            <person name="Cantu D."/>
        </authorList>
    </citation>
    <scope>NUCLEOTIDE SEQUENCE [LARGE SCALE GENOMIC DNA]</scope>
    <source>
        <strain evidence="1">UCRPC4</strain>
    </source>
</reference>
<keyword evidence="1" id="KW-0560">Oxidoreductase</keyword>
<dbReference type="Proteomes" id="UP000053317">
    <property type="component" value="Unassembled WGS sequence"/>
</dbReference>
<proteinExistence type="predicted"/>
<dbReference type="InterPro" id="IPR008775">
    <property type="entry name" value="Phytyl_CoA_dOase-like"/>
</dbReference>
<dbReference type="AlphaFoldDB" id="A0A0G2GXI0"/>
<name>A0A0G2GXI0_PHACM</name>
<accession>A0A0G2GXI0</accession>
<keyword evidence="2" id="KW-1185">Reference proteome</keyword>
<dbReference type="Gene3D" id="2.60.120.620">
    <property type="entry name" value="q2cbj1_9rhob like domain"/>
    <property type="match status" value="1"/>
</dbReference>
<dbReference type="InterPro" id="IPR051961">
    <property type="entry name" value="Fungal_Metabolite_Diox"/>
</dbReference>
<gene>
    <name evidence="1" type="ORF">UCRPC4_g03786</name>
</gene>
<dbReference type="OrthoDB" id="407832at2759"/>
<sequence>MGSVEEQFYNQKIHKVIIPEIVRQSNKATNEIIAEAVAFLHKDGIVVLENVIDVSHIDTLNDILSKDVLEMISDPTRRFNFNKEARNIDTAPPPHRDLMFKDVWCNPFAAAICAGMLVPRPVIHYANGNTALKATGRQPVHSDCEFPHPQFPFALVMNIYLIDASPENGVTEIWPGTHNCSTVDDHISPTDLAIRSNLVEARENIHHLRNSISRKEA</sequence>
<keyword evidence="1" id="KW-0223">Dioxygenase</keyword>
<dbReference type="PANTHER" id="PTHR37563">
    <property type="entry name" value="PHYTANOYL-COA DIOXYGENASE FAMILY PROTEIN (AFU_ORTHOLOGUE AFUA_2G03330)"/>
    <property type="match status" value="1"/>
</dbReference>
<dbReference type="SUPFAM" id="SSF51197">
    <property type="entry name" value="Clavaminate synthase-like"/>
    <property type="match status" value="1"/>
</dbReference>
<evidence type="ECO:0000313" key="1">
    <source>
        <dbReference type="EMBL" id="KKY21350.1"/>
    </source>
</evidence>
<dbReference type="Pfam" id="PF05721">
    <property type="entry name" value="PhyH"/>
    <property type="match status" value="1"/>
</dbReference>
<protein>
    <submittedName>
        <fullName evidence="1">Putative phytanoyldioxygenase family protein</fullName>
    </submittedName>
</protein>
<dbReference type="PANTHER" id="PTHR37563:SF2">
    <property type="entry name" value="PHYTANOYL-COA DIOXYGENASE FAMILY PROTEIN (AFU_ORTHOLOGUE AFUA_2G03330)"/>
    <property type="match status" value="1"/>
</dbReference>
<organism evidence="1 2">
    <name type="scientific">Phaeomoniella chlamydospora</name>
    <name type="common">Phaeoacremonium chlamydosporum</name>
    <dbReference type="NCBI Taxonomy" id="158046"/>
    <lineage>
        <taxon>Eukaryota</taxon>
        <taxon>Fungi</taxon>
        <taxon>Dikarya</taxon>
        <taxon>Ascomycota</taxon>
        <taxon>Pezizomycotina</taxon>
        <taxon>Eurotiomycetes</taxon>
        <taxon>Chaetothyriomycetidae</taxon>
        <taxon>Phaeomoniellales</taxon>
        <taxon>Phaeomoniellaceae</taxon>
        <taxon>Phaeomoniella</taxon>
    </lineage>
</organism>
<dbReference type="GO" id="GO:0051213">
    <property type="term" value="F:dioxygenase activity"/>
    <property type="evidence" value="ECO:0007669"/>
    <property type="project" value="UniProtKB-KW"/>
</dbReference>